<dbReference type="Pfam" id="PF24065">
    <property type="entry name" value="REV3_N"/>
    <property type="match status" value="1"/>
</dbReference>
<dbReference type="FunFam" id="1.10.132.60:FF:000001">
    <property type="entry name" value="DNA polymerase"/>
    <property type="match status" value="1"/>
</dbReference>
<sequence length="1073" mass="120183">MASAPSGGRSHEDELVEVELDDGLDDAGEDEAGRQASEDVELHLGEAGRNWERPPAPALDERIDGLVFQQLDVDYYVGPPDKQLYHTDLLEVPILRIFGVTEAGNSVCLFVHGFEPYFYIESPPGWGPDECDVLCNELNARLAEQNKSSRQTRWCLKAMIETKQSIWHYQAQGKKAFIRLTFATPLLVAKARGILQTGMSIASIGFSGSFMTYESDVLFALRYMIDRNIVGCNWLELPPGSFRCTSTSLKVSHCQIEVHANYERVVSHPAEGEWVKLSRFRILSVDIECAGRKGHFPEADKDPVIQIASMVTVQGDSTPAVKNVMTLKSCAAIVGAEVMSFDSEAEMLKRWRDLIVESDPDIIIGYNTSNFDLPYLIDRAATLKVVEFPYWGRLRRNCLKMKDASFSSKAHGTHEFKEITVEGRIQFDVMWAIIRDHKLSSYSLNAVSAHFLGEQKEDVHHSIISDLQNGNEETRRRLAVYCLKDAYLPQRLVDKLMFMVNYMEMARVTGVPMSFLLARGQSIKVYSQILRKARQRSMVVPNLPKIGATPDGVGYEGATVLDAKAGFYRWPIATLDFASLYPSIMMAHNICYSTLVPSPEAKQMAAEEIVRSPSGDCFVRPSKCKGLLPEILEELLGARKRAKTDLKAATDPFMKAVLDGRQLALKISANSVYGFTGATVGKLPCLEISASVTSFGREMIMHTREMVQRRFCKANGYNADCTVIYGDTDSVMVDFHEPDCAKAMELGRAAAAEVSATFTKPIKLEFEKVYFPYLLVSKKRYAGLLWTNPDKHDKMDTKGIETVRRDNCLLVRNVISTCLDKILIDKDVNGAKAFVCSTISDLLMNRMDLSLLVITKGLTQDEDKYKSKNAHAELAKKMRKRDPATAPNVGDRVPYVIIKAPKDAKAHEKAEDPIFVLEHGIPIDSQHYLEHHLKLPLTRLFEPLMKNSNELLSGDHTRSISLGKASQAAGGIMKFAKVQMSCLACKSPLGPHHTSLCPNCQSKEAEIYQRMLGNVNELETQFGGLWSQCQRCQGSLHQDVLCTSRDCPIFYRRKKVQKDLTEAHSLLSRFQDW</sequence>
<evidence type="ECO:0000256" key="14">
    <source>
        <dbReference type="ARBA" id="ARBA00022932"/>
    </source>
</evidence>
<dbReference type="InterPro" id="IPR042087">
    <property type="entry name" value="DNA_pol_B_thumb"/>
</dbReference>
<keyword evidence="11" id="KW-0378">Hydrolase</keyword>
<comment type="cofactor">
    <cofactor evidence="1 20">
        <name>[4Fe-4S] cluster</name>
        <dbReference type="ChEBI" id="CHEBI:49883"/>
    </cofactor>
</comment>
<keyword evidence="5 20" id="KW-0808">Transferase</keyword>
<dbReference type="GO" id="GO:0045004">
    <property type="term" value="P:DNA replication proofreading"/>
    <property type="evidence" value="ECO:0007669"/>
    <property type="project" value="TreeGrafter"/>
</dbReference>
<dbReference type="CDD" id="cd05777">
    <property type="entry name" value="DNA_polB_delta_exo"/>
    <property type="match status" value="1"/>
</dbReference>
<dbReference type="GO" id="GO:0051539">
    <property type="term" value="F:4 iron, 4 sulfur cluster binding"/>
    <property type="evidence" value="ECO:0007669"/>
    <property type="project" value="UniProtKB-KW"/>
</dbReference>
<reference evidence="26 27" key="1">
    <citation type="journal article" date="2024" name="Nat. Commun.">
        <title>Phylogenomics reveals the evolutionary origins of lichenization in chlorophyte algae.</title>
        <authorList>
            <person name="Puginier C."/>
            <person name="Libourel C."/>
            <person name="Otte J."/>
            <person name="Skaloud P."/>
            <person name="Haon M."/>
            <person name="Grisel S."/>
            <person name="Petersen M."/>
            <person name="Berrin J.G."/>
            <person name="Delaux P.M."/>
            <person name="Dal Grande F."/>
            <person name="Keller J."/>
        </authorList>
    </citation>
    <scope>NUCLEOTIDE SEQUENCE [LARGE SCALE GENOMIC DNA]</scope>
    <source>
        <strain evidence="26 27">SAG 2145</strain>
    </source>
</reference>
<evidence type="ECO:0000313" key="27">
    <source>
        <dbReference type="Proteomes" id="UP001438707"/>
    </source>
</evidence>
<dbReference type="SUPFAM" id="SSF56672">
    <property type="entry name" value="DNA/RNA polymerases"/>
    <property type="match status" value="1"/>
</dbReference>
<name>A0AAW1RHW8_9CHLO</name>
<dbReference type="InterPro" id="IPR017964">
    <property type="entry name" value="DNA-dir_DNA_pol_B_CS"/>
</dbReference>
<proteinExistence type="inferred from homology"/>
<evidence type="ECO:0000256" key="18">
    <source>
        <dbReference type="ARBA" id="ARBA00023242"/>
    </source>
</evidence>
<evidence type="ECO:0000259" key="24">
    <source>
        <dbReference type="Pfam" id="PF14260"/>
    </source>
</evidence>
<dbReference type="CDD" id="cd05533">
    <property type="entry name" value="POLBc_delta"/>
    <property type="match status" value="1"/>
</dbReference>
<keyword evidence="7 20" id="KW-0235">DNA replication</keyword>
<feature type="domain" description="DNA-directed DNA polymerase family B exonuclease" evidence="23">
    <location>
        <begin position="212"/>
        <end position="447"/>
    </location>
</feature>
<evidence type="ECO:0000256" key="7">
    <source>
        <dbReference type="ARBA" id="ARBA00022705"/>
    </source>
</evidence>
<dbReference type="Pfam" id="PF14260">
    <property type="entry name" value="zf-C4pol"/>
    <property type="match status" value="1"/>
</dbReference>
<dbReference type="FunFam" id="3.30.420.10:FF:000004">
    <property type="entry name" value="DNA polymerase"/>
    <property type="match status" value="1"/>
</dbReference>
<dbReference type="AlphaFoldDB" id="A0AAW1RHW8"/>
<keyword evidence="8" id="KW-0540">Nuclease</keyword>
<evidence type="ECO:0000256" key="11">
    <source>
        <dbReference type="ARBA" id="ARBA00022801"/>
    </source>
</evidence>
<feature type="domain" description="DNA polymerase zeta catalytic subunit N-terminal" evidence="25">
    <location>
        <begin position="72"/>
        <end position="112"/>
    </location>
</feature>
<feature type="domain" description="DNA-directed DNA polymerase family B multifunctional" evidence="22">
    <location>
        <begin position="511"/>
        <end position="943"/>
    </location>
</feature>
<comment type="subcellular location">
    <subcellularLocation>
        <location evidence="2 20">Nucleus</location>
    </subcellularLocation>
</comment>
<evidence type="ECO:0000259" key="25">
    <source>
        <dbReference type="Pfam" id="PF24065"/>
    </source>
</evidence>
<dbReference type="InterPro" id="IPR036397">
    <property type="entry name" value="RNaseH_sf"/>
</dbReference>
<dbReference type="GO" id="GO:0006297">
    <property type="term" value="P:nucleotide-excision repair, DNA gap filling"/>
    <property type="evidence" value="ECO:0007669"/>
    <property type="project" value="TreeGrafter"/>
</dbReference>
<evidence type="ECO:0000256" key="1">
    <source>
        <dbReference type="ARBA" id="ARBA00001966"/>
    </source>
</evidence>
<dbReference type="GO" id="GO:0043625">
    <property type="term" value="C:delta DNA polymerase complex"/>
    <property type="evidence" value="ECO:0007669"/>
    <property type="project" value="TreeGrafter"/>
</dbReference>
<feature type="region of interest" description="Disordered" evidence="21">
    <location>
        <begin position="1"/>
        <end position="39"/>
    </location>
</feature>
<dbReference type="InterPro" id="IPR012337">
    <property type="entry name" value="RNaseH-like_sf"/>
</dbReference>
<dbReference type="GO" id="GO:0008296">
    <property type="term" value="F:3'-5'-DNA exonuclease activity"/>
    <property type="evidence" value="ECO:0007669"/>
    <property type="project" value="TreeGrafter"/>
</dbReference>
<dbReference type="GO" id="GO:0000166">
    <property type="term" value="F:nucleotide binding"/>
    <property type="evidence" value="ECO:0007669"/>
    <property type="project" value="InterPro"/>
</dbReference>
<feature type="domain" description="C4-type zinc-finger of DNA polymerase delta" evidence="24">
    <location>
        <begin position="982"/>
        <end position="1053"/>
    </location>
</feature>
<comment type="catalytic activity">
    <reaction evidence="19 20">
        <text>DNA(n) + a 2'-deoxyribonucleoside 5'-triphosphate = DNA(n+1) + diphosphate</text>
        <dbReference type="Rhea" id="RHEA:22508"/>
        <dbReference type="Rhea" id="RHEA-COMP:17339"/>
        <dbReference type="Rhea" id="RHEA-COMP:17340"/>
        <dbReference type="ChEBI" id="CHEBI:33019"/>
        <dbReference type="ChEBI" id="CHEBI:61560"/>
        <dbReference type="ChEBI" id="CHEBI:173112"/>
        <dbReference type="EC" id="2.7.7.7"/>
    </reaction>
</comment>
<dbReference type="PANTHER" id="PTHR10322">
    <property type="entry name" value="DNA POLYMERASE CATALYTIC SUBUNIT"/>
    <property type="match status" value="1"/>
</dbReference>
<evidence type="ECO:0000313" key="26">
    <source>
        <dbReference type="EMBL" id="KAK9832901.1"/>
    </source>
</evidence>
<evidence type="ECO:0000259" key="23">
    <source>
        <dbReference type="Pfam" id="PF03104"/>
    </source>
</evidence>
<keyword evidence="12 20" id="KW-0862">Zinc</keyword>
<dbReference type="InterPro" id="IPR006133">
    <property type="entry name" value="DNA-dir_DNA_pol_B_exonuc"/>
</dbReference>
<evidence type="ECO:0000259" key="22">
    <source>
        <dbReference type="Pfam" id="PF00136"/>
    </source>
</evidence>
<dbReference type="InterPro" id="IPR056447">
    <property type="entry name" value="REV3_N"/>
</dbReference>
<dbReference type="Gene3D" id="3.90.1600.10">
    <property type="entry name" value="Palm domain of DNA polymerase"/>
    <property type="match status" value="1"/>
</dbReference>
<evidence type="ECO:0000256" key="17">
    <source>
        <dbReference type="ARBA" id="ARBA00023125"/>
    </source>
</evidence>
<evidence type="ECO:0000256" key="8">
    <source>
        <dbReference type="ARBA" id="ARBA00022722"/>
    </source>
</evidence>
<dbReference type="PRINTS" id="PR00106">
    <property type="entry name" value="DNAPOLB"/>
</dbReference>
<dbReference type="FunFam" id="1.10.287.690:FF:000001">
    <property type="entry name" value="DNA polymerase"/>
    <property type="match status" value="1"/>
</dbReference>
<evidence type="ECO:0000256" key="5">
    <source>
        <dbReference type="ARBA" id="ARBA00022679"/>
    </source>
</evidence>
<evidence type="ECO:0000256" key="13">
    <source>
        <dbReference type="ARBA" id="ARBA00022839"/>
    </source>
</evidence>
<organism evidence="26 27">
    <name type="scientific">Apatococcus lobatus</name>
    <dbReference type="NCBI Taxonomy" id="904363"/>
    <lineage>
        <taxon>Eukaryota</taxon>
        <taxon>Viridiplantae</taxon>
        <taxon>Chlorophyta</taxon>
        <taxon>core chlorophytes</taxon>
        <taxon>Trebouxiophyceae</taxon>
        <taxon>Chlorellales</taxon>
        <taxon>Chlorellaceae</taxon>
        <taxon>Apatococcus</taxon>
    </lineage>
</organism>
<evidence type="ECO:0000256" key="21">
    <source>
        <dbReference type="SAM" id="MobiDB-lite"/>
    </source>
</evidence>
<dbReference type="InterPro" id="IPR006172">
    <property type="entry name" value="DNA-dir_DNA_pol_B"/>
</dbReference>
<dbReference type="Gene3D" id="1.10.287.690">
    <property type="entry name" value="Helix hairpin bin"/>
    <property type="match status" value="1"/>
</dbReference>
<keyword evidence="16 20" id="KW-0411">Iron-sulfur</keyword>
<gene>
    <name evidence="26" type="ORF">WJX74_001222</name>
</gene>
<dbReference type="InterPro" id="IPR023211">
    <property type="entry name" value="DNA_pol_palm_dom_sf"/>
</dbReference>
<dbReference type="GO" id="GO:0003677">
    <property type="term" value="F:DNA binding"/>
    <property type="evidence" value="ECO:0007669"/>
    <property type="project" value="UniProtKB-KW"/>
</dbReference>
<evidence type="ECO:0000256" key="16">
    <source>
        <dbReference type="ARBA" id="ARBA00023014"/>
    </source>
</evidence>
<dbReference type="Proteomes" id="UP001438707">
    <property type="component" value="Unassembled WGS sequence"/>
</dbReference>
<evidence type="ECO:0000256" key="9">
    <source>
        <dbReference type="ARBA" id="ARBA00022723"/>
    </source>
</evidence>
<keyword evidence="10 20" id="KW-0863">Zinc-finger</keyword>
<keyword evidence="13" id="KW-0269">Exonuclease</keyword>
<dbReference type="InterPro" id="IPR050240">
    <property type="entry name" value="DNA_pol_type-B"/>
</dbReference>
<dbReference type="InterPro" id="IPR006134">
    <property type="entry name" value="DNA-dir_DNA_pol_B_multi_dom"/>
</dbReference>
<keyword evidence="17 20" id="KW-0238">DNA-binding</keyword>
<evidence type="ECO:0000256" key="2">
    <source>
        <dbReference type="ARBA" id="ARBA00004123"/>
    </source>
</evidence>
<dbReference type="EC" id="2.7.7.7" evidence="20"/>
<accession>A0AAW1RHW8</accession>
<dbReference type="SMART" id="SM00486">
    <property type="entry name" value="POLBc"/>
    <property type="match status" value="1"/>
</dbReference>
<keyword evidence="6 20" id="KW-0548">Nucleotidyltransferase</keyword>
<evidence type="ECO:0000256" key="6">
    <source>
        <dbReference type="ARBA" id="ARBA00022695"/>
    </source>
</evidence>
<dbReference type="Gene3D" id="3.30.342.10">
    <property type="entry name" value="DNA Polymerase, chain B, domain 1"/>
    <property type="match status" value="1"/>
</dbReference>
<dbReference type="EMBL" id="JALJOS010000011">
    <property type="protein sequence ID" value="KAK9832901.1"/>
    <property type="molecule type" value="Genomic_DNA"/>
</dbReference>
<keyword evidence="18 20" id="KW-0539">Nucleus</keyword>
<keyword evidence="14 20" id="KW-0239">DNA-directed DNA polymerase</keyword>
<dbReference type="SUPFAM" id="SSF53098">
    <property type="entry name" value="Ribonuclease H-like"/>
    <property type="match status" value="1"/>
</dbReference>
<keyword evidence="9 20" id="KW-0479">Metal-binding</keyword>
<dbReference type="InterPro" id="IPR025687">
    <property type="entry name" value="Znf-C4pol"/>
</dbReference>
<dbReference type="GO" id="GO:0006287">
    <property type="term" value="P:base-excision repair, gap-filling"/>
    <property type="evidence" value="ECO:0007669"/>
    <property type="project" value="TreeGrafter"/>
</dbReference>
<evidence type="ECO:0000256" key="12">
    <source>
        <dbReference type="ARBA" id="ARBA00022833"/>
    </source>
</evidence>
<dbReference type="GO" id="GO:0008270">
    <property type="term" value="F:zinc ion binding"/>
    <property type="evidence" value="ECO:0007669"/>
    <property type="project" value="UniProtKB-KW"/>
</dbReference>
<evidence type="ECO:0000256" key="15">
    <source>
        <dbReference type="ARBA" id="ARBA00023004"/>
    </source>
</evidence>
<evidence type="ECO:0000256" key="3">
    <source>
        <dbReference type="ARBA" id="ARBA00005755"/>
    </source>
</evidence>
<protein>
    <recommendedName>
        <fullName evidence="20">DNA polymerase</fullName>
        <ecNumber evidence="20">2.7.7.7</ecNumber>
    </recommendedName>
</protein>
<dbReference type="InterPro" id="IPR043502">
    <property type="entry name" value="DNA/RNA_pol_sf"/>
</dbReference>
<dbReference type="Gene3D" id="1.10.132.60">
    <property type="entry name" value="DNA polymerase family B, C-terminal domain"/>
    <property type="match status" value="1"/>
</dbReference>
<evidence type="ECO:0000256" key="20">
    <source>
        <dbReference type="RuleBase" id="RU000442"/>
    </source>
</evidence>
<dbReference type="Gene3D" id="3.30.420.10">
    <property type="entry name" value="Ribonuclease H-like superfamily/Ribonuclease H"/>
    <property type="match status" value="1"/>
</dbReference>
<keyword evidence="15 20" id="KW-0408">Iron</keyword>
<feature type="compositionally biased region" description="Acidic residues" evidence="21">
    <location>
        <begin position="14"/>
        <end position="30"/>
    </location>
</feature>
<dbReference type="Pfam" id="PF00136">
    <property type="entry name" value="DNA_pol_B"/>
    <property type="match status" value="1"/>
</dbReference>
<keyword evidence="4 20" id="KW-0004">4Fe-4S</keyword>
<evidence type="ECO:0000256" key="4">
    <source>
        <dbReference type="ARBA" id="ARBA00022485"/>
    </source>
</evidence>
<evidence type="ECO:0000256" key="10">
    <source>
        <dbReference type="ARBA" id="ARBA00022771"/>
    </source>
</evidence>
<dbReference type="GO" id="GO:0003887">
    <property type="term" value="F:DNA-directed DNA polymerase activity"/>
    <property type="evidence" value="ECO:0007669"/>
    <property type="project" value="UniProtKB-KW"/>
</dbReference>
<dbReference type="NCBIfam" id="TIGR00592">
    <property type="entry name" value="pol2"/>
    <property type="match status" value="1"/>
</dbReference>
<evidence type="ECO:0000256" key="19">
    <source>
        <dbReference type="ARBA" id="ARBA00049244"/>
    </source>
</evidence>
<dbReference type="PANTHER" id="PTHR10322:SF23">
    <property type="entry name" value="DNA POLYMERASE DELTA CATALYTIC SUBUNIT"/>
    <property type="match status" value="1"/>
</dbReference>
<comment type="caution">
    <text evidence="26">The sequence shown here is derived from an EMBL/GenBank/DDBJ whole genome shotgun (WGS) entry which is preliminary data.</text>
</comment>
<comment type="similarity">
    <text evidence="3 20">Belongs to the DNA polymerase type-B family.</text>
</comment>
<dbReference type="PROSITE" id="PS00116">
    <property type="entry name" value="DNA_POLYMERASE_B"/>
    <property type="match status" value="1"/>
</dbReference>
<dbReference type="Pfam" id="PF03104">
    <property type="entry name" value="DNA_pol_B_exo1"/>
    <property type="match status" value="1"/>
</dbReference>
<keyword evidence="27" id="KW-1185">Reference proteome</keyword>